<evidence type="ECO:0000256" key="4">
    <source>
        <dbReference type="ARBA" id="ARBA00022723"/>
    </source>
</evidence>
<proteinExistence type="inferred from homology"/>
<dbReference type="AlphaFoldDB" id="F2L4H9"/>
<dbReference type="RefSeq" id="WP_013680746.1">
    <property type="nucleotide sequence ID" value="NC_015315.1"/>
</dbReference>
<keyword evidence="6 7" id="KW-0411">Iron-sulfur</keyword>
<dbReference type="SUPFAM" id="SSF140914">
    <property type="entry name" value="PriB N-terminal domain-like"/>
    <property type="match status" value="1"/>
</dbReference>
<evidence type="ECO:0000256" key="1">
    <source>
        <dbReference type="ARBA" id="ARBA00022485"/>
    </source>
</evidence>
<evidence type="ECO:0000256" key="3">
    <source>
        <dbReference type="ARBA" id="ARBA00022705"/>
    </source>
</evidence>
<dbReference type="GO" id="GO:0006270">
    <property type="term" value="P:DNA replication initiation"/>
    <property type="evidence" value="ECO:0007669"/>
    <property type="project" value="TreeGrafter"/>
</dbReference>
<name>F2L4H9_THEU7</name>
<evidence type="ECO:0000256" key="2">
    <source>
        <dbReference type="ARBA" id="ARBA00022515"/>
    </source>
</evidence>
<comment type="function">
    <text evidence="7">Regulatory subunit of DNA primase, an RNA polymerase that catalyzes the synthesis of short RNA molecules used as primers for DNA polymerase during DNA replication. Stabilizes and modulates the activity of the small subunit, increasing the rate of DNA synthesis, and conferring RNA synthesis capability. The DNA polymerase activity may enable DNA primase to also catalyze primer extension after primer synthesis. May also play a role in DNA repair.</text>
</comment>
<dbReference type="GO" id="GO:0003899">
    <property type="term" value="F:DNA-directed RNA polymerase activity"/>
    <property type="evidence" value="ECO:0007669"/>
    <property type="project" value="InterPro"/>
</dbReference>
<dbReference type="OrthoDB" id="46081at2157"/>
<feature type="binding site" evidence="7">
    <location>
        <position position="239"/>
    </location>
    <ligand>
        <name>[4Fe-4S] cluster</name>
        <dbReference type="ChEBI" id="CHEBI:49883"/>
    </ligand>
</feature>
<protein>
    <recommendedName>
        <fullName evidence="7">DNA primase large subunit PriL</fullName>
    </recommendedName>
</protein>
<dbReference type="CDD" id="cd06560">
    <property type="entry name" value="PriL"/>
    <property type="match status" value="1"/>
</dbReference>
<dbReference type="GO" id="GO:0051539">
    <property type="term" value="F:4 iron, 4 sulfur cluster binding"/>
    <property type="evidence" value="ECO:0007669"/>
    <property type="project" value="UniProtKB-UniRule"/>
</dbReference>
<feature type="domain" description="DNA primase large subunit C-terminal" evidence="8">
    <location>
        <begin position="234"/>
        <end position="323"/>
    </location>
</feature>
<evidence type="ECO:0000313" key="10">
    <source>
        <dbReference type="Proteomes" id="UP000008138"/>
    </source>
</evidence>
<keyword evidence="2 7" id="KW-0639">Primosome</keyword>
<comment type="similarity">
    <text evidence="7">Belongs to the eukaryotic-type primase large subunit family.</text>
</comment>
<keyword evidence="3 7" id="KW-0235">DNA replication</keyword>
<dbReference type="Pfam" id="PF26466">
    <property type="entry name" value="DNA_primase_lrg_N"/>
    <property type="match status" value="1"/>
</dbReference>
<evidence type="ECO:0000256" key="5">
    <source>
        <dbReference type="ARBA" id="ARBA00023004"/>
    </source>
</evidence>
<dbReference type="KEGG" id="tuz:TUZN_1952"/>
<feature type="binding site" evidence="7">
    <location>
        <position position="321"/>
    </location>
    <ligand>
        <name>[4Fe-4S] cluster</name>
        <dbReference type="ChEBI" id="CHEBI:49883"/>
    </ligand>
</feature>
<comment type="subunit">
    <text evidence="7">Heterodimer of a small subunit (PriS) and a large subunit (PriL).</text>
</comment>
<dbReference type="InterPro" id="IPR058560">
    <property type="entry name" value="DNA_primase_C"/>
</dbReference>
<evidence type="ECO:0000256" key="6">
    <source>
        <dbReference type="ARBA" id="ARBA00023014"/>
    </source>
</evidence>
<reference evidence="9 10" key="1">
    <citation type="journal article" date="2011" name="J. Bacteriol.">
        <title>Complete genome sequence of the thermoacidophilic crenarchaeon Thermoproteus uzoniensis 768-20.</title>
        <authorList>
            <person name="Mardanov A.V."/>
            <person name="Gumerov V.M."/>
            <person name="Beletsky A.V."/>
            <person name="Prokofeva M.I."/>
            <person name="Bonch-Osmolovskaya E.A."/>
            <person name="Ravin N.V."/>
            <person name="Skryabin K.G."/>
        </authorList>
    </citation>
    <scope>NUCLEOTIDE SEQUENCE [LARGE SCALE GENOMIC DNA]</scope>
    <source>
        <strain evidence="9 10">768-20</strain>
    </source>
</reference>
<evidence type="ECO:0000256" key="7">
    <source>
        <dbReference type="HAMAP-Rule" id="MF_00701"/>
    </source>
</evidence>
<evidence type="ECO:0000259" key="8">
    <source>
        <dbReference type="Pfam" id="PF04104"/>
    </source>
</evidence>
<dbReference type="PANTHER" id="PTHR10537:SF3">
    <property type="entry name" value="DNA PRIMASE LARGE SUBUNIT"/>
    <property type="match status" value="1"/>
</dbReference>
<dbReference type="HOGENOM" id="CLU_052778_0_0_2"/>
<dbReference type="InterPro" id="IPR023642">
    <property type="entry name" value="DNA_primase_lsu_PriL"/>
</dbReference>
<dbReference type="Proteomes" id="UP000008138">
    <property type="component" value="Chromosome"/>
</dbReference>
<accession>F2L4H9</accession>
<gene>
    <name evidence="7" type="primary">priL</name>
    <name evidence="9" type="ordered locus">TUZN_1952</name>
</gene>
<dbReference type="STRING" id="999630.TUZN_1952"/>
<comment type="cofactor">
    <cofactor evidence="7">
        <name>[4Fe-4S] cluster</name>
        <dbReference type="ChEBI" id="CHEBI:49883"/>
    </cofactor>
    <text evidence="7">Binds 1 [4Fe-4S] cluster.</text>
</comment>
<feature type="binding site" evidence="7">
    <location>
        <position position="327"/>
    </location>
    <ligand>
        <name>[4Fe-4S] cluster</name>
        <dbReference type="ChEBI" id="CHEBI:49883"/>
    </ligand>
</feature>
<keyword evidence="5 7" id="KW-0408">Iron</keyword>
<evidence type="ECO:0000313" key="9">
    <source>
        <dbReference type="EMBL" id="AEA13411.1"/>
    </source>
</evidence>
<keyword evidence="10" id="KW-1185">Reference proteome</keyword>
<organism evidence="9 10">
    <name type="scientific">Thermoproteus uzoniensis (strain 768-20)</name>
    <dbReference type="NCBI Taxonomy" id="999630"/>
    <lineage>
        <taxon>Archaea</taxon>
        <taxon>Thermoproteota</taxon>
        <taxon>Thermoprotei</taxon>
        <taxon>Thermoproteales</taxon>
        <taxon>Thermoproteaceae</taxon>
        <taxon>Thermoproteus</taxon>
    </lineage>
</organism>
<dbReference type="Pfam" id="PF04104">
    <property type="entry name" value="DNA_primase_lrg"/>
    <property type="match status" value="1"/>
</dbReference>
<dbReference type="HAMAP" id="MF_00701">
    <property type="entry name" value="DNA_primase_lrg_arc"/>
    <property type="match status" value="1"/>
</dbReference>
<dbReference type="PANTHER" id="PTHR10537">
    <property type="entry name" value="DNA PRIMASE LARGE SUBUNIT"/>
    <property type="match status" value="1"/>
</dbReference>
<reference key="2">
    <citation type="submission" date="2011-03" db="EMBL/GenBank/DDBJ databases">
        <title>Complete genome sequence of the thermoacidophilic crenarchaeon Thermoproteus uzoniensis 768-20.</title>
        <authorList>
            <person name="Mardanov A.V."/>
            <person name="Gumerov V.M."/>
            <person name="Beletsky A.V."/>
            <person name="Prokofeva M.I."/>
            <person name="Bonch-Osmolovskaya E.A."/>
            <person name="Ravin N.V."/>
            <person name="Skryabin K.G."/>
        </authorList>
    </citation>
    <scope>NUCLEOTIDE SEQUENCE</scope>
    <source>
        <strain>768-20</strain>
    </source>
</reference>
<dbReference type="GeneID" id="10361464"/>
<keyword evidence="1 7" id="KW-0004">4Fe-4S</keyword>
<dbReference type="GO" id="GO:0046872">
    <property type="term" value="F:metal ion binding"/>
    <property type="evidence" value="ECO:0007669"/>
    <property type="project" value="UniProtKB-KW"/>
</dbReference>
<dbReference type="EMBL" id="CP002590">
    <property type="protein sequence ID" value="AEA13411.1"/>
    <property type="molecule type" value="Genomic_DNA"/>
</dbReference>
<dbReference type="GO" id="GO:0006269">
    <property type="term" value="P:DNA replication, synthesis of primer"/>
    <property type="evidence" value="ECO:0007669"/>
    <property type="project" value="UniProtKB-UniRule"/>
</dbReference>
<dbReference type="eggNOG" id="arCOG03013">
    <property type="taxonomic scope" value="Archaea"/>
</dbReference>
<feature type="binding site" evidence="7">
    <location>
        <position position="312"/>
    </location>
    <ligand>
        <name>[4Fe-4S] cluster</name>
        <dbReference type="ChEBI" id="CHEBI:49883"/>
    </ligand>
</feature>
<keyword evidence="4 7" id="KW-0479">Metal-binding</keyword>
<sequence>MPCHATSQELACLFPYLDKSGEYLYSRGLTLENVLASEAIIERAIQIVENSLRKGKPAPCSSNQELEAAAARLAVYIVATSTNSYVLRRFADSQSKIFTFRIRNTPGIQSFECKAEIAADLGVETALTHDIIKGSVLAVTHPLAIKWIHYLRYAPQDPDWSMINRPVVRGWVLLRIDDFERILEEAYESKILRLASREDVGYIAGVLGKVDKISALLEKLRSYRPITVKAAPTGEAPPCMAAILEALRRGENLPHVARFAITTYLLKRGWDVDRIVDLFRSVPDFNEKITRYQVQHIAGQAGGRKEYSVPSCETMNSWGLCPTNLGCGVKNPVQYGRRRDSAAVEENRA</sequence>
<dbReference type="InterPro" id="IPR007238">
    <property type="entry name" value="DNA_primase_lsu_euk/arc"/>
</dbReference>
<dbReference type="GO" id="GO:1990077">
    <property type="term" value="C:primosome complex"/>
    <property type="evidence" value="ECO:0007669"/>
    <property type="project" value="UniProtKB-KW"/>
</dbReference>